<protein>
    <submittedName>
        <fullName evidence="2">Unannotated protein</fullName>
    </submittedName>
</protein>
<evidence type="ECO:0000256" key="1">
    <source>
        <dbReference type="SAM" id="Phobius"/>
    </source>
</evidence>
<feature type="transmembrane region" description="Helical" evidence="1">
    <location>
        <begin position="77"/>
        <end position="98"/>
    </location>
</feature>
<accession>A0A6J6FLZ6</accession>
<dbReference type="EMBL" id="CAEZUL010000001">
    <property type="protein sequence ID" value="CAB4588739.1"/>
    <property type="molecule type" value="Genomic_DNA"/>
</dbReference>
<proteinExistence type="predicted"/>
<organism evidence="2">
    <name type="scientific">freshwater metagenome</name>
    <dbReference type="NCBI Taxonomy" id="449393"/>
    <lineage>
        <taxon>unclassified sequences</taxon>
        <taxon>metagenomes</taxon>
        <taxon>ecological metagenomes</taxon>
    </lineage>
</organism>
<evidence type="ECO:0000313" key="2">
    <source>
        <dbReference type="EMBL" id="CAB4588739.1"/>
    </source>
</evidence>
<dbReference type="AlphaFoldDB" id="A0A6J6FLZ6"/>
<sequence>MPRYARLTCAVLLTIAPFAVSQAHAADTPTDSTVAEANVTEPSYVYDLENDPSECINSNPRPNCGKKPQLSGDRGGWMQYTVFGVMIAALLTIGTVLVRNTMKRDRAIAEQMAREDQK</sequence>
<name>A0A6J6FLZ6_9ZZZZ</name>
<gene>
    <name evidence="2" type="ORF">UFOPK1808_00025</name>
</gene>
<reference evidence="2" key="1">
    <citation type="submission" date="2020-05" db="EMBL/GenBank/DDBJ databases">
        <authorList>
            <person name="Chiriac C."/>
            <person name="Salcher M."/>
            <person name="Ghai R."/>
            <person name="Kavagutti S V."/>
        </authorList>
    </citation>
    <scope>NUCLEOTIDE SEQUENCE</scope>
</reference>
<keyword evidence="1" id="KW-0472">Membrane</keyword>
<keyword evidence="1" id="KW-0812">Transmembrane</keyword>
<keyword evidence="1" id="KW-1133">Transmembrane helix</keyword>